<evidence type="ECO:0000256" key="1">
    <source>
        <dbReference type="ARBA" id="ARBA00022763"/>
    </source>
</evidence>
<dbReference type="InterPro" id="IPR011335">
    <property type="entry name" value="Restrct_endonuc-II-like"/>
</dbReference>
<keyword evidence="3" id="KW-0234">DNA repair</keyword>
<keyword evidence="1" id="KW-0227">DNA damage</keyword>
<dbReference type="Pfam" id="PF12705">
    <property type="entry name" value="PDDEXK_1"/>
    <property type="match status" value="1"/>
</dbReference>
<evidence type="ECO:0000313" key="5">
    <source>
        <dbReference type="EMBL" id="XBH23001.1"/>
    </source>
</evidence>
<keyword evidence="2" id="KW-0067">ATP-binding</keyword>
<feature type="domain" description="PD-(D/E)XK endonuclease-like" evidence="4">
    <location>
        <begin position="32"/>
        <end position="279"/>
    </location>
</feature>
<organism evidence="5">
    <name type="scientific">Jonesiaceae bacterium BS-20</name>
    <dbReference type="NCBI Taxonomy" id="3120821"/>
    <lineage>
        <taxon>Bacteria</taxon>
        <taxon>Bacillati</taxon>
        <taxon>Actinomycetota</taxon>
        <taxon>Actinomycetes</taxon>
        <taxon>Micrococcales</taxon>
        <taxon>Jonesiaceae</taxon>
    </lineage>
</organism>
<keyword evidence="2" id="KW-0547">Nucleotide-binding</keyword>
<keyword evidence="2" id="KW-0347">Helicase</keyword>
<dbReference type="InterPro" id="IPR011604">
    <property type="entry name" value="PDDEXK-like_dom_sf"/>
</dbReference>
<reference evidence="5" key="1">
    <citation type="submission" date="2024-02" db="EMBL/GenBank/DDBJ databases">
        <title>Tomenella chthoni gen. nov. sp. nov., a member of the family Jonesiaceae isolated from bat guano.</title>
        <authorList>
            <person name="Miller S.L."/>
            <person name="King J."/>
            <person name="Sankaranarayanan K."/>
            <person name="Lawson P.A."/>
        </authorList>
    </citation>
    <scope>NUCLEOTIDE SEQUENCE</scope>
    <source>
        <strain evidence="5">BS-20</strain>
    </source>
</reference>
<dbReference type="Gene3D" id="3.90.320.10">
    <property type="match status" value="1"/>
</dbReference>
<dbReference type="AlphaFoldDB" id="A0AAU7E0C2"/>
<dbReference type="EMBL" id="CP146203">
    <property type="protein sequence ID" value="XBH23001.1"/>
    <property type="molecule type" value="Genomic_DNA"/>
</dbReference>
<evidence type="ECO:0000256" key="2">
    <source>
        <dbReference type="ARBA" id="ARBA00022806"/>
    </source>
</evidence>
<keyword evidence="2" id="KW-0378">Hydrolase</keyword>
<protein>
    <submittedName>
        <fullName evidence="5">PD-(D/E)XK nuclease family protein</fullName>
    </submittedName>
</protein>
<evidence type="ECO:0000259" key="4">
    <source>
        <dbReference type="Pfam" id="PF12705"/>
    </source>
</evidence>
<dbReference type="InterPro" id="IPR038726">
    <property type="entry name" value="PDDEXK_AddAB-type"/>
</dbReference>
<accession>A0AAU7E0C2</accession>
<sequence length="510" mass="55054">MNITPAGSRMAWDGGALVVTSETALARVNKPHLSASSAKGFHGCPAKQAASSILPRDFDLFGAAERGSAGHLVLEMLYQLDPQERTRDKATEIMVSLARGDKQPGEEDYQARIGGDQAVEARWFTEVSKLVDGLFVLEEPAIIEVFATEKKLDGITVGRDVPFKGFIDRTDYGPNGLTVGDYKSGRVPNLSFGDDHGDQIRLYKVALETMTDMEVTAGTLLYLDHAESRRVSFAPRDIRRSLDDFSDAWDIMQSSVREARFETKPSVLCSWCPLVNACPSAPAVKAGPSAERALTSRAGQRSAVDLGIPVLREQDRQTVLDMAQKVIAPKPVEPVTAAHMTVTGETAPQLSKENVVTVTVRGAREEGKPWESTVNGALQYNSYASQATLGIATFAAKCLKANGMPVSPDTIRQLSGVIARTVLSVQVTVTNGSRDWGEGANSRIRAAVYSYITEVGAVPPFGQSPEHWSAWQSRVANYTLAVLRTSEEIFNGTIDAGIGALTSVPLERVA</sequence>
<gene>
    <name evidence="5" type="ORF">V5R04_07260</name>
</gene>
<dbReference type="GO" id="GO:0006281">
    <property type="term" value="P:DNA repair"/>
    <property type="evidence" value="ECO:0007669"/>
    <property type="project" value="UniProtKB-KW"/>
</dbReference>
<dbReference type="SUPFAM" id="SSF52980">
    <property type="entry name" value="Restriction endonuclease-like"/>
    <property type="match status" value="1"/>
</dbReference>
<dbReference type="GO" id="GO:0004386">
    <property type="term" value="F:helicase activity"/>
    <property type="evidence" value="ECO:0007669"/>
    <property type="project" value="UniProtKB-KW"/>
</dbReference>
<name>A0AAU7E0C2_9MICO</name>
<proteinExistence type="predicted"/>
<evidence type="ECO:0000256" key="3">
    <source>
        <dbReference type="ARBA" id="ARBA00023204"/>
    </source>
</evidence>